<keyword evidence="2 5" id="KW-0489">Methyltransferase</keyword>
<dbReference type="Pfam" id="PF08241">
    <property type="entry name" value="Methyltransf_11"/>
    <property type="match status" value="1"/>
</dbReference>
<dbReference type="RefSeq" id="WP_127886036.1">
    <property type="nucleotide sequence ID" value="NZ_CP028137.1"/>
</dbReference>
<dbReference type="SUPFAM" id="SSF53335">
    <property type="entry name" value="S-adenosyl-L-methionine-dependent methyltransferases"/>
    <property type="match status" value="1"/>
</dbReference>
<evidence type="ECO:0000256" key="2">
    <source>
        <dbReference type="ARBA" id="ARBA00022603"/>
    </source>
</evidence>
<dbReference type="EMBL" id="CP028137">
    <property type="protein sequence ID" value="AZZ50941.1"/>
    <property type="molecule type" value="Genomic_DNA"/>
</dbReference>
<comment type="similarity">
    <text evidence="1">Belongs to the methyltransferase superfamily.</text>
</comment>
<dbReference type="CDD" id="cd02440">
    <property type="entry name" value="AdoMet_MTases"/>
    <property type="match status" value="1"/>
</dbReference>
<sequence length="271" mass="28606">MTPSDATPSASPAELGRSFGSAVDAYDRGRPGYPDDAVDWLVGHAPARVAGAFVPERARAAGADASDRVRAVDLGAGTGKFTASLVARGLDVTAVEPDTAMLERLTAQLPSVRALAGTAEAIPLPDASVELVTAAQSWHWVDPERASAEVARVLVPGGVLALVWNIRDESVPWVRRLGEVAGSSAAERFETVQPPLGSALERVAYAQFEWAYDLDRPALLDMFASRSYVIAMSEEERAAVLAAVGEVVDALPGDRVAMPYATRVTIARRAS</sequence>
<dbReference type="Gene3D" id="3.40.50.150">
    <property type="entry name" value="Vaccinia Virus protein VP39"/>
    <property type="match status" value="1"/>
</dbReference>
<dbReference type="Proteomes" id="UP000285317">
    <property type="component" value="Chromosome"/>
</dbReference>
<dbReference type="GO" id="GO:0008757">
    <property type="term" value="F:S-adenosylmethionine-dependent methyltransferase activity"/>
    <property type="evidence" value="ECO:0007669"/>
    <property type="project" value="InterPro"/>
</dbReference>
<evidence type="ECO:0000259" key="4">
    <source>
        <dbReference type="Pfam" id="PF08241"/>
    </source>
</evidence>
<keyword evidence="3 5" id="KW-0808">Transferase</keyword>
<evidence type="ECO:0000313" key="6">
    <source>
        <dbReference type="Proteomes" id="UP000285317"/>
    </source>
</evidence>
<dbReference type="InterPro" id="IPR013216">
    <property type="entry name" value="Methyltransf_11"/>
</dbReference>
<evidence type="ECO:0000256" key="1">
    <source>
        <dbReference type="ARBA" id="ARBA00008361"/>
    </source>
</evidence>
<organism evidence="5 6">
    <name type="scientific">Rathayibacter festucae DSM 15932</name>
    <dbReference type="NCBI Taxonomy" id="1328866"/>
    <lineage>
        <taxon>Bacteria</taxon>
        <taxon>Bacillati</taxon>
        <taxon>Actinomycetota</taxon>
        <taxon>Actinomycetes</taxon>
        <taxon>Micrococcales</taxon>
        <taxon>Microbacteriaceae</taxon>
        <taxon>Rathayibacter</taxon>
    </lineage>
</organism>
<dbReference type="GO" id="GO:0032259">
    <property type="term" value="P:methylation"/>
    <property type="evidence" value="ECO:0007669"/>
    <property type="project" value="UniProtKB-KW"/>
</dbReference>
<dbReference type="PANTHER" id="PTHR44942:SF4">
    <property type="entry name" value="METHYLTRANSFERASE TYPE 11 DOMAIN-CONTAINING PROTEIN"/>
    <property type="match status" value="1"/>
</dbReference>
<dbReference type="PANTHER" id="PTHR44942">
    <property type="entry name" value="METHYLTRANSF_11 DOMAIN-CONTAINING PROTEIN"/>
    <property type="match status" value="1"/>
</dbReference>
<name>A0A3Q9UP59_9MICO</name>
<feature type="domain" description="Methyltransferase type 11" evidence="4">
    <location>
        <begin position="72"/>
        <end position="161"/>
    </location>
</feature>
<accession>A0A3Q9UP59</accession>
<dbReference type="AlphaFoldDB" id="A0A3Q9UP59"/>
<proteinExistence type="inferred from homology"/>
<evidence type="ECO:0000313" key="5">
    <source>
        <dbReference type="EMBL" id="AZZ50941.1"/>
    </source>
</evidence>
<gene>
    <name evidence="5" type="ORF">C1I64_02000</name>
</gene>
<dbReference type="InterPro" id="IPR051052">
    <property type="entry name" value="Diverse_substrate_MTase"/>
</dbReference>
<reference evidence="5 6" key="1">
    <citation type="submission" date="2018-03" db="EMBL/GenBank/DDBJ databases">
        <title>Bacteriophage NCPPB3778 and a type I-E CRISPR drive the evolution of the US Biological Select Agent, Rathayibacter toxicus.</title>
        <authorList>
            <person name="Davis E.W.II."/>
            <person name="Tabima J.F."/>
            <person name="Weisberg A.J."/>
            <person name="Dantas Lopes L."/>
            <person name="Wiseman M.S."/>
            <person name="Wiseman M.S."/>
            <person name="Pupko T."/>
            <person name="Belcher M.S."/>
            <person name="Sechler A.J."/>
            <person name="Tancos M.A."/>
            <person name="Schroeder B.K."/>
            <person name="Murray T.D."/>
            <person name="Luster D.G."/>
            <person name="Schneider W.L."/>
            <person name="Rogers E."/>
            <person name="Andreote F.D."/>
            <person name="Grunwald N.J."/>
            <person name="Putnam M.L."/>
            <person name="Chang J.H."/>
        </authorList>
    </citation>
    <scope>NUCLEOTIDE SEQUENCE [LARGE SCALE GENOMIC DNA]</scope>
    <source>
        <strain evidence="5 6">DSM 15932</strain>
    </source>
</reference>
<dbReference type="KEGG" id="rfs:C1I64_02000"/>
<protein>
    <submittedName>
        <fullName evidence="5">SAM-dependent methyltransferase</fullName>
    </submittedName>
</protein>
<evidence type="ECO:0000256" key="3">
    <source>
        <dbReference type="ARBA" id="ARBA00022679"/>
    </source>
</evidence>
<dbReference type="InterPro" id="IPR029063">
    <property type="entry name" value="SAM-dependent_MTases_sf"/>
</dbReference>